<proteinExistence type="predicted"/>
<dbReference type="Proteomes" id="UP000054683">
    <property type="component" value="Unassembled WGS sequence"/>
</dbReference>
<evidence type="ECO:0008006" key="3">
    <source>
        <dbReference type="Google" id="ProtNLM"/>
    </source>
</evidence>
<evidence type="ECO:0000313" key="1">
    <source>
        <dbReference type="EMBL" id="SAL52009.1"/>
    </source>
</evidence>
<protein>
    <recommendedName>
        <fullName evidence="3">Lipoprotein</fullName>
    </recommendedName>
</protein>
<dbReference type="PROSITE" id="PS51257">
    <property type="entry name" value="PROKAR_LIPOPROTEIN"/>
    <property type="match status" value="1"/>
</dbReference>
<organism evidence="1 2">
    <name type="scientific">Caballeronia udeis</name>
    <dbReference type="NCBI Taxonomy" id="1232866"/>
    <lineage>
        <taxon>Bacteria</taxon>
        <taxon>Pseudomonadati</taxon>
        <taxon>Pseudomonadota</taxon>
        <taxon>Betaproteobacteria</taxon>
        <taxon>Burkholderiales</taxon>
        <taxon>Burkholderiaceae</taxon>
        <taxon>Caballeronia</taxon>
    </lineage>
</organism>
<name>A0A158I6Y2_9BURK</name>
<reference evidence="1 2" key="1">
    <citation type="submission" date="2016-01" db="EMBL/GenBank/DDBJ databases">
        <authorList>
            <person name="Oliw E.H."/>
        </authorList>
    </citation>
    <scope>NUCLEOTIDE SEQUENCE [LARGE SCALE GENOMIC DNA]</scope>
    <source>
        <strain evidence="1">LMG 27134</strain>
    </source>
</reference>
<accession>A0A158I6Y2</accession>
<gene>
    <name evidence="1" type="ORF">AWB69_05358</name>
</gene>
<sequence length="156" mass="16239">MEVLFVKKIAAFALVALVLTGCSSPEKQAEQAQSFVHNEAGLAAAQRNAAVDCDASNCDAAWALTKRYIEQHSDTSVTRADAVAIDTDVPSGSGKVSFSATRAAKGSGATLTLFAQCRGMYGPDSAKGSDYDKCAGKILKTQNGYAAFLRAHASGQ</sequence>
<dbReference type="EMBL" id="FCOK02000042">
    <property type="protein sequence ID" value="SAL52009.1"/>
    <property type="molecule type" value="Genomic_DNA"/>
</dbReference>
<dbReference type="AlphaFoldDB" id="A0A158I6Y2"/>
<evidence type="ECO:0000313" key="2">
    <source>
        <dbReference type="Proteomes" id="UP000054683"/>
    </source>
</evidence>